<dbReference type="Proteomes" id="UP001280121">
    <property type="component" value="Unassembled WGS sequence"/>
</dbReference>
<protein>
    <submittedName>
        <fullName evidence="1">Uncharacterized protein</fullName>
    </submittedName>
</protein>
<evidence type="ECO:0000313" key="2">
    <source>
        <dbReference type="Proteomes" id="UP001280121"/>
    </source>
</evidence>
<keyword evidence="2" id="KW-1185">Reference proteome</keyword>
<evidence type="ECO:0000313" key="1">
    <source>
        <dbReference type="EMBL" id="KAK2645533.1"/>
    </source>
</evidence>
<accession>A0AAD9U133</accession>
<sequence length="267" mass="30522">MIMYKRLRKNQRIQMSEHECQAKNVNVSGAENLLKTWYVAQTMNEVLASCGELEDFEKSCSRHYLGGMRSLFQVQYIHNLLLHQIQLPGTNDDEMWFAMRNTKRALHLSTEDDAVHDNIVRDHACHFEATTTTEAVPTSDLQAVLSTETSLNTEIAPSTSQPSPPLYDIDTLLPLAPFDPTEVARERLLSKSLRSPYMDPFKEQKNQEVIKQYTAFMSDPGLLFCSIGIDASVLHFFRELEDPTEWLGNEHVDAYLNLLCKRKLVIA</sequence>
<proteinExistence type="predicted"/>
<name>A0AAD9U133_9ROSI</name>
<dbReference type="AlphaFoldDB" id="A0AAD9U133"/>
<reference evidence="1" key="1">
    <citation type="journal article" date="2023" name="Plant J.">
        <title>Genome sequences and population genomics provide insights into the demographic history, inbreeding, and mutation load of two 'living fossil' tree species of Dipteronia.</title>
        <authorList>
            <person name="Feng Y."/>
            <person name="Comes H.P."/>
            <person name="Chen J."/>
            <person name="Zhu S."/>
            <person name="Lu R."/>
            <person name="Zhang X."/>
            <person name="Li P."/>
            <person name="Qiu J."/>
            <person name="Olsen K.M."/>
            <person name="Qiu Y."/>
        </authorList>
    </citation>
    <scope>NUCLEOTIDE SEQUENCE</scope>
    <source>
        <strain evidence="1">KIB01</strain>
    </source>
</reference>
<organism evidence="1 2">
    <name type="scientific">Dipteronia dyeriana</name>
    <dbReference type="NCBI Taxonomy" id="168575"/>
    <lineage>
        <taxon>Eukaryota</taxon>
        <taxon>Viridiplantae</taxon>
        <taxon>Streptophyta</taxon>
        <taxon>Embryophyta</taxon>
        <taxon>Tracheophyta</taxon>
        <taxon>Spermatophyta</taxon>
        <taxon>Magnoliopsida</taxon>
        <taxon>eudicotyledons</taxon>
        <taxon>Gunneridae</taxon>
        <taxon>Pentapetalae</taxon>
        <taxon>rosids</taxon>
        <taxon>malvids</taxon>
        <taxon>Sapindales</taxon>
        <taxon>Sapindaceae</taxon>
        <taxon>Hippocastanoideae</taxon>
        <taxon>Acereae</taxon>
        <taxon>Dipteronia</taxon>
    </lineage>
</organism>
<dbReference type="EMBL" id="JANJYI010000006">
    <property type="protein sequence ID" value="KAK2645533.1"/>
    <property type="molecule type" value="Genomic_DNA"/>
</dbReference>
<comment type="caution">
    <text evidence="1">The sequence shown here is derived from an EMBL/GenBank/DDBJ whole genome shotgun (WGS) entry which is preliminary data.</text>
</comment>
<gene>
    <name evidence="1" type="ORF">Ddye_020728</name>
</gene>